<name>A0ACC6LAA2_9PSED</name>
<sequence length="46" mass="4938">MTEITATRLTGMKATETNASTSLFFIFIETTISVKGGQIAALLDQD</sequence>
<evidence type="ECO:0000313" key="2">
    <source>
        <dbReference type="Proteomes" id="UP001244872"/>
    </source>
</evidence>
<organism evidence="1 2">
    <name type="scientific">Pseudomonas allii</name>
    <dbReference type="NCBI Taxonomy" id="2740531"/>
    <lineage>
        <taxon>Bacteria</taxon>
        <taxon>Pseudomonadati</taxon>
        <taxon>Pseudomonadota</taxon>
        <taxon>Gammaproteobacteria</taxon>
        <taxon>Pseudomonadales</taxon>
        <taxon>Pseudomonadaceae</taxon>
        <taxon>Pseudomonas</taxon>
    </lineage>
</organism>
<reference evidence="1" key="1">
    <citation type="submission" date="2023-07" db="EMBL/GenBank/DDBJ databases">
        <title>Bioagumentation of soil contaminated with hydrocarbons using Pseudomonas poae 7b strain.</title>
        <authorList>
            <person name="Kumor A."/>
        </authorList>
    </citation>
    <scope>NUCLEOTIDE SEQUENCE</scope>
    <source>
        <strain evidence="1">7b</strain>
    </source>
</reference>
<dbReference type="Proteomes" id="UP001244872">
    <property type="component" value="Unassembled WGS sequence"/>
</dbReference>
<proteinExistence type="predicted"/>
<accession>A0ACC6LAA2</accession>
<gene>
    <name evidence="1" type="ORF">RJC98_08595</name>
</gene>
<dbReference type="EMBL" id="JAVLRO010000003">
    <property type="protein sequence ID" value="MDR9875238.1"/>
    <property type="molecule type" value="Genomic_DNA"/>
</dbReference>
<evidence type="ECO:0000313" key="1">
    <source>
        <dbReference type="EMBL" id="MDR9875238.1"/>
    </source>
</evidence>
<comment type="caution">
    <text evidence="1">The sequence shown here is derived from an EMBL/GenBank/DDBJ whole genome shotgun (WGS) entry which is preliminary data.</text>
</comment>
<keyword evidence="2" id="KW-1185">Reference proteome</keyword>
<protein>
    <submittedName>
        <fullName evidence="1">Uncharacterized protein</fullName>
    </submittedName>
</protein>